<dbReference type="eggNOG" id="COG2240">
    <property type="taxonomic scope" value="Bacteria"/>
</dbReference>
<dbReference type="AlphaFoldDB" id="W1Q6N9"/>
<keyword evidence="8" id="KW-1185">Reference proteome</keyword>
<dbReference type="OrthoDB" id="9800808at2"/>
<dbReference type="InterPro" id="IPR029056">
    <property type="entry name" value="Ribokinase-like"/>
</dbReference>
<keyword evidence="5" id="KW-0067">ATP-binding</keyword>
<dbReference type="GeneID" id="84816474"/>
<organism evidence="7 8">
    <name type="scientific">Abiotrophia defectiva ATCC 49176</name>
    <dbReference type="NCBI Taxonomy" id="592010"/>
    <lineage>
        <taxon>Bacteria</taxon>
        <taxon>Bacillati</taxon>
        <taxon>Bacillota</taxon>
        <taxon>Bacilli</taxon>
        <taxon>Lactobacillales</taxon>
        <taxon>Aerococcaceae</taxon>
        <taxon>Abiotrophia</taxon>
    </lineage>
</organism>
<dbReference type="Proteomes" id="UP000019050">
    <property type="component" value="Unassembled WGS sequence"/>
</dbReference>
<feature type="domain" description="Pyridoxamine kinase/Phosphomethylpyrimidine kinase" evidence="6">
    <location>
        <begin position="64"/>
        <end position="243"/>
    </location>
</feature>
<dbReference type="InterPro" id="IPR004625">
    <property type="entry name" value="PyrdxlKinase"/>
</dbReference>
<dbReference type="PANTHER" id="PTHR10534">
    <property type="entry name" value="PYRIDOXAL KINASE"/>
    <property type="match status" value="1"/>
</dbReference>
<evidence type="ECO:0000313" key="7">
    <source>
        <dbReference type="EMBL" id="ESK66619.1"/>
    </source>
</evidence>
<dbReference type="GO" id="GO:0005829">
    <property type="term" value="C:cytosol"/>
    <property type="evidence" value="ECO:0007669"/>
    <property type="project" value="TreeGrafter"/>
</dbReference>
<gene>
    <name evidence="7" type="ORF">GCWU000182_000310</name>
</gene>
<protein>
    <recommendedName>
        <fullName evidence="1">pyridoxal kinase</fullName>
        <ecNumber evidence="1">2.7.1.35</ecNumber>
    </recommendedName>
</protein>
<dbReference type="GO" id="GO:0009443">
    <property type="term" value="P:pyridoxal 5'-phosphate salvage"/>
    <property type="evidence" value="ECO:0007669"/>
    <property type="project" value="InterPro"/>
</dbReference>
<dbReference type="SUPFAM" id="SSF53613">
    <property type="entry name" value="Ribokinase-like"/>
    <property type="match status" value="1"/>
</dbReference>
<reference evidence="7" key="1">
    <citation type="submission" date="2013-06" db="EMBL/GenBank/DDBJ databases">
        <authorList>
            <person name="Weinstock G."/>
            <person name="Sodergren E."/>
            <person name="Clifton S."/>
            <person name="Fulton L."/>
            <person name="Fulton B."/>
            <person name="Courtney L."/>
            <person name="Fronick C."/>
            <person name="Harrison M."/>
            <person name="Strong C."/>
            <person name="Farmer C."/>
            <person name="Delahaunty K."/>
            <person name="Markovic C."/>
            <person name="Hall O."/>
            <person name="Minx P."/>
            <person name="Tomlinson C."/>
            <person name="Mitreva M."/>
            <person name="Nelson J."/>
            <person name="Hou S."/>
            <person name="Wollam A."/>
            <person name="Pepin K.H."/>
            <person name="Johnson M."/>
            <person name="Bhonagiri V."/>
            <person name="Nash W.E."/>
            <person name="Warren W."/>
            <person name="Chinwalla A."/>
            <person name="Mardis E.R."/>
            <person name="Wilson R.K."/>
        </authorList>
    </citation>
    <scope>NUCLEOTIDE SEQUENCE [LARGE SCALE GENOMIC DNA]</scope>
    <source>
        <strain evidence="7">ATCC 49176</strain>
    </source>
</reference>
<proteinExistence type="predicted"/>
<evidence type="ECO:0000256" key="5">
    <source>
        <dbReference type="ARBA" id="ARBA00022840"/>
    </source>
</evidence>
<evidence type="ECO:0000256" key="2">
    <source>
        <dbReference type="ARBA" id="ARBA00022679"/>
    </source>
</evidence>
<dbReference type="HOGENOM" id="CLU_046496_2_0_9"/>
<dbReference type="GO" id="GO:0008478">
    <property type="term" value="F:pyridoxal kinase activity"/>
    <property type="evidence" value="ECO:0007669"/>
    <property type="project" value="UniProtKB-EC"/>
</dbReference>
<dbReference type="STRING" id="592010.GCWU000182_000310"/>
<dbReference type="Pfam" id="PF08543">
    <property type="entry name" value="Phos_pyr_kin"/>
    <property type="match status" value="1"/>
</dbReference>
<dbReference type="EMBL" id="ACIN03000001">
    <property type="protein sequence ID" value="ESK66619.1"/>
    <property type="molecule type" value="Genomic_DNA"/>
</dbReference>
<name>W1Q6N9_ABIDE</name>
<sequence length="273" mass="30293">MASILVVNDIPGTGQVAGLTNLAVLNAAGYEVTLLPTVYLTHHTGRWPVYRESLDAAFSASLMAWRQVKFQAIVTGYFGNASQIHQFVNWYKHYQSDTFLVVDPIMGDCGQLYTGLDHDYVTAMQELVALADYALPNLTEAYLLAGLDAELVKTQEDKQALETLANLESAHNSWVITGIEADDQIGVAFGSNQEAWTQRQDCHLFGTGDFFTSCFLACQVSGLSLEATCQWCVDLVGRAVENQELNQAIARQELYYQPYLPFISKTLRKEDSL</sequence>
<keyword evidence="4" id="KW-0418">Kinase</keyword>
<dbReference type="Gene3D" id="3.40.1190.20">
    <property type="match status" value="1"/>
</dbReference>
<keyword evidence="2" id="KW-0808">Transferase</keyword>
<dbReference type="InterPro" id="IPR013749">
    <property type="entry name" value="PM/HMP-P_kinase-1"/>
</dbReference>
<dbReference type="GO" id="GO:0005524">
    <property type="term" value="F:ATP binding"/>
    <property type="evidence" value="ECO:0007669"/>
    <property type="project" value="UniProtKB-KW"/>
</dbReference>
<evidence type="ECO:0000256" key="1">
    <source>
        <dbReference type="ARBA" id="ARBA00012104"/>
    </source>
</evidence>
<dbReference type="PANTHER" id="PTHR10534:SF2">
    <property type="entry name" value="PYRIDOXAL KINASE"/>
    <property type="match status" value="1"/>
</dbReference>
<keyword evidence="3" id="KW-0547">Nucleotide-binding</keyword>
<evidence type="ECO:0000256" key="4">
    <source>
        <dbReference type="ARBA" id="ARBA00022777"/>
    </source>
</evidence>
<dbReference type="EC" id="2.7.1.35" evidence="1"/>
<evidence type="ECO:0000313" key="8">
    <source>
        <dbReference type="Proteomes" id="UP000019050"/>
    </source>
</evidence>
<evidence type="ECO:0000259" key="6">
    <source>
        <dbReference type="Pfam" id="PF08543"/>
    </source>
</evidence>
<evidence type="ECO:0000256" key="3">
    <source>
        <dbReference type="ARBA" id="ARBA00022741"/>
    </source>
</evidence>
<comment type="caution">
    <text evidence="7">The sequence shown here is derived from an EMBL/GenBank/DDBJ whole genome shotgun (WGS) entry which is preliminary data.</text>
</comment>
<accession>W1Q6N9</accession>
<dbReference type="RefSeq" id="WP_023390967.1">
    <property type="nucleotide sequence ID" value="NZ_KI535340.1"/>
</dbReference>